<dbReference type="PROSITE" id="PS50007">
    <property type="entry name" value="PIPLC_X_DOMAIN"/>
    <property type="match status" value="1"/>
</dbReference>
<proteinExistence type="predicted"/>
<dbReference type="PANTHER" id="PTHR46211:SF1">
    <property type="entry name" value="GLYCEROPHOSPHODIESTER PHOSPHODIESTERASE, CYTOPLASMIC"/>
    <property type="match status" value="1"/>
</dbReference>
<dbReference type="Proteomes" id="UP000175829">
    <property type="component" value="Unassembled WGS sequence"/>
</dbReference>
<sequence length="250" mass="26796">MTGEPAGADRPAAAPGRRPDAVAHRGAPWAARENTLPSFRAAVAAGADAVELDVRLTRDGVPVVLHDRTLERLWGHDAAVGTVSRERLTELAPGVPALTDALAATRGVRTLVDLPDPGAVAAAVAAVRAADAADRVYYCGGPEAMRRVRAVSPGAELALTWERAAPVRPTLLAELRPRWLNYRFGLLTPELVARAHADGRLVSAWTADRVRTMRRLAALGVDGITSNHVARLVRALDRPRHTRSWRTPVT</sequence>
<name>A0A1E7K859_9ACTN</name>
<feature type="region of interest" description="Disordered" evidence="1">
    <location>
        <begin position="1"/>
        <end position="21"/>
    </location>
</feature>
<evidence type="ECO:0000259" key="2">
    <source>
        <dbReference type="PROSITE" id="PS51704"/>
    </source>
</evidence>
<reference evidence="3 4" key="1">
    <citation type="journal article" date="2016" name="Front. Microbiol.">
        <title>Comparative Genomics Analysis of Streptomyces Species Reveals Their Adaptation to the Marine Environment and Their Diversity at the Genomic Level.</title>
        <authorList>
            <person name="Tian X."/>
            <person name="Zhang Z."/>
            <person name="Yang T."/>
            <person name="Chen M."/>
            <person name="Li J."/>
            <person name="Chen F."/>
            <person name="Yang J."/>
            <person name="Li W."/>
            <person name="Zhang B."/>
            <person name="Zhang Z."/>
            <person name="Wu J."/>
            <person name="Zhang C."/>
            <person name="Long L."/>
            <person name="Xiao J."/>
        </authorList>
    </citation>
    <scope>NUCLEOTIDE SEQUENCE [LARGE SCALE GENOMIC DNA]</scope>
    <source>
        <strain evidence="3 4">SCSIO M10379</strain>
    </source>
</reference>
<evidence type="ECO:0000313" key="3">
    <source>
        <dbReference type="EMBL" id="OEV00111.1"/>
    </source>
</evidence>
<dbReference type="InterPro" id="IPR017946">
    <property type="entry name" value="PLC-like_Pdiesterase_TIM-brl"/>
</dbReference>
<feature type="domain" description="GP-PDE" evidence="2">
    <location>
        <begin position="19"/>
        <end position="236"/>
    </location>
</feature>
<dbReference type="EMBL" id="LJGV01000022">
    <property type="protein sequence ID" value="OEV00111.1"/>
    <property type="molecule type" value="Genomic_DNA"/>
</dbReference>
<dbReference type="InterPro" id="IPR030395">
    <property type="entry name" value="GP_PDE_dom"/>
</dbReference>
<dbReference type="Pfam" id="PF03009">
    <property type="entry name" value="GDPD"/>
    <property type="match status" value="1"/>
</dbReference>
<protein>
    <submittedName>
        <fullName evidence="3">Glycerophosphodiester phosphodiesterase</fullName>
    </submittedName>
</protein>
<dbReference type="SUPFAM" id="SSF51695">
    <property type="entry name" value="PLC-like phosphodiesterases"/>
    <property type="match status" value="1"/>
</dbReference>
<dbReference type="RefSeq" id="WP_069992704.1">
    <property type="nucleotide sequence ID" value="NZ_LJGV01000022.1"/>
</dbReference>
<evidence type="ECO:0000256" key="1">
    <source>
        <dbReference type="SAM" id="MobiDB-lite"/>
    </source>
</evidence>
<comment type="caution">
    <text evidence="3">The sequence shown here is derived from an EMBL/GenBank/DDBJ whole genome shotgun (WGS) entry which is preliminary data.</text>
</comment>
<dbReference type="Gene3D" id="3.20.20.190">
    <property type="entry name" value="Phosphatidylinositol (PI) phosphodiesterase"/>
    <property type="match status" value="1"/>
</dbReference>
<gene>
    <name evidence="3" type="ORF">AN217_22445</name>
</gene>
<dbReference type="PANTHER" id="PTHR46211">
    <property type="entry name" value="GLYCEROPHOSPHORYL DIESTER PHOSPHODIESTERASE"/>
    <property type="match status" value="1"/>
</dbReference>
<dbReference type="PATRIC" id="fig|943816.4.peg.4037"/>
<dbReference type="AlphaFoldDB" id="A0A1E7K859"/>
<feature type="compositionally biased region" description="Low complexity" evidence="1">
    <location>
        <begin position="1"/>
        <end position="16"/>
    </location>
</feature>
<dbReference type="PROSITE" id="PS51704">
    <property type="entry name" value="GP_PDE"/>
    <property type="match status" value="1"/>
</dbReference>
<dbReference type="GO" id="GO:0008081">
    <property type="term" value="F:phosphoric diester hydrolase activity"/>
    <property type="evidence" value="ECO:0007669"/>
    <property type="project" value="InterPro"/>
</dbReference>
<organism evidence="3 4">
    <name type="scientific">Streptomyces qinglanensis</name>
    <dbReference type="NCBI Taxonomy" id="943816"/>
    <lineage>
        <taxon>Bacteria</taxon>
        <taxon>Bacillati</taxon>
        <taxon>Actinomycetota</taxon>
        <taxon>Actinomycetes</taxon>
        <taxon>Kitasatosporales</taxon>
        <taxon>Streptomycetaceae</taxon>
        <taxon>Streptomyces</taxon>
    </lineage>
</organism>
<accession>A0A1E7K859</accession>
<dbReference type="CDD" id="cd08556">
    <property type="entry name" value="GDPD"/>
    <property type="match status" value="1"/>
</dbReference>
<dbReference type="GO" id="GO:0006629">
    <property type="term" value="P:lipid metabolic process"/>
    <property type="evidence" value="ECO:0007669"/>
    <property type="project" value="InterPro"/>
</dbReference>
<evidence type="ECO:0000313" key="4">
    <source>
        <dbReference type="Proteomes" id="UP000175829"/>
    </source>
</evidence>